<name>A0AAE1PFS4_9EUCA</name>
<feature type="domain" description="RRM" evidence="4">
    <location>
        <begin position="156"/>
        <end position="230"/>
    </location>
</feature>
<evidence type="ECO:0000256" key="1">
    <source>
        <dbReference type="ARBA" id="ARBA00022884"/>
    </source>
</evidence>
<dbReference type="Pfam" id="PF00076">
    <property type="entry name" value="RRM_1"/>
    <property type="match status" value="2"/>
</dbReference>
<dbReference type="SMART" id="SM00360">
    <property type="entry name" value="RRM"/>
    <property type="match status" value="2"/>
</dbReference>
<dbReference type="InterPro" id="IPR052462">
    <property type="entry name" value="SLIRP/GR-RBP-like"/>
</dbReference>
<proteinExistence type="predicted"/>
<evidence type="ECO:0000313" key="5">
    <source>
        <dbReference type="EMBL" id="KAK4307261.1"/>
    </source>
</evidence>
<dbReference type="InterPro" id="IPR000504">
    <property type="entry name" value="RRM_dom"/>
</dbReference>
<dbReference type="PANTHER" id="PTHR48027">
    <property type="entry name" value="HETEROGENEOUS NUCLEAR RIBONUCLEOPROTEIN 87F-RELATED"/>
    <property type="match status" value="1"/>
</dbReference>
<sequence>MKRDKRRKKADAKLVAGTKVAFDTLLTSLDLLDNMSKGIRVVGTDVKEDDLESYFKAFGRVTCVNIMYDKQSGRHRGFAFVDFNDYDPVDKVLLTRNHTIKGRPIDVKKAISKSDISKIKSLMTGVVGGAEANFLAGLGGGSNDGTPASTPLPPPIGPIPSGDVKEDDLESYFKAFGRVTCVNIMYDKQSGRHRGFAFVDFNDYDPVDKVLLTRNHTIKGRPIDVKKAISKSDISKIKSLMTGVVGGAEANFLAGLGGGSNDGTPASTPLPPPIGPIPSGVAAAA</sequence>
<dbReference type="InterPro" id="IPR035979">
    <property type="entry name" value="RBD_domain_sf"/>
</dbReference>
<comment type="caution">
    <text evidence="5">The sequence shown here is derived from an EMBL/GenBank/DDBJ whole genome shotgun (WGS) entry which is preliminary data.</text>
</comment>
<accession>A0AAE1PFS4</accession>
<evidence type="ECO:0000259" key="4">
    <source>
        <dbReference type="PROSITE" id="PS50102"/>
    </source>
</evidence>
<feature type="region of interest" description="Disordered" evidence="3">
    <location>
        <begin position="260"/>
        <end position="285"/>
    </location>
</feature>
<feature type="domain" description="RRM" evidence="4">
    <location>
        <begin position="28"/>
        <end position="112"/>
    </location>
</feature>
<dbReference type="SUPFAM" id="SSF54928">
    <property type="entry name" value="RNA-binding domain, RBD"/>
    <property type="match status" value="2"/>
</dbReference>
<dbReference type="AlphaFoldDB" id="A0AAE1PFS4"/>
<keyword evidence="6" id="KW-1185">Reference proteome</keyword>
<evidence type="ECO:0000313" key="6">
    <source>
        <dbReference type="Proteomes" id="UP001292094"/>
    </source>
</evidence>
<dbReference type="Gene3D" id="3.30.70.330">
    <property type="match status" value="2"/>
</dbReference>
<gene>
    <name evidence="5" type="ORF">Pmani_020974</name>
</gene>
<evidence type="ECO:0000256" key="3">
    <source>
        <dbReference type="SAM" id="MobiDB-lite"/>
    </source>
</evidence>
<dbReference type="GO" id="GO:0003723">
    <property type="term" value="F:RNA binding"/>
    <property type="evidence" value="ECO:0007669"/>
    <property type="project" value="UniProtKB-UniRule"/>
</dbReference>
<evidence type="ECO:0000256" key="2">
    <source>
        <dbReference type="PROSITE-ProRule" id="PRU00176"/>
    </source>
</evidence>
<keyword evidence="1 2" id="KW-0694">RNA-binding</keyword>
<protein>
    <recommendedName>
        <fullName evidence="4">RRM domain-containing protein</fullName>
    </recommendedName>
</protein>
<organism evidence="5 6">
    <name type="scientific">Petrolisthes manimaculis</name>
    <dbReference type="NCBI Taxonomy" id="1843537"/>
    <lineage>
        <taxon>Eukaryota</taxon>
        <taxon>Metazoa</taxon>
        <taxon>Ecdysozoa</taxon>
        <taxon>Arthropoda</taxon>
        <taxon>Crustacea</taxon>
        <taxon>Multicrustacea</taxon>
        <taxon>Malacostraca</taxon>
        <taxon>Eumalacostraca</taxon>
        <taxon>Eucarida</taxon>
        <taxon>Decapoda</taxon>
        <taxon>Pleocyemata</taxon>
        <taxon>Anomura</taxon>
        <taxon>Galatheoidea</taxon>
        <taxon>Porcellanidae</taxon>
        <taxon>Petrolisthes</taxon>
    </lineage>
</organism>
<dbReference type="InterPro" id="IPR012677">
    <property type="entry name" value="Nucleotide-bd_a/b_plait_sf"/>
</dbReference>
<reference evidence="5" key="1">
    <citation type="submission" date="2023-11" db="EMBL/GenBank/DDBJ databases">
        <title>Genome assemblies of two species of porcelain crab, Petrolisthes cinctipes and Petrolisthes manimaculis (Anomura: Porcellanidae).</title>
        <authorList>
            <person name="Angst P."/>
        </authorList>
    </citation>
    <scope>NUCLEOTIDE SEQUENCE</scope>
    <source>
        <strain evidence="5">PB745_02</strain>
        <tissue evidence="5">Gill</tissue>
    </source>
</reference>
<dbReference type="EMBL" id="JAWZYT010002018">
    <property type="protein sequence ID" value="KAK4307261.1"/>
    <property type="molecule type" value="Genomic_DNA"/>
</dbReference>
<dbReference type="Proteomes" id="UP001292094">
    <property type="component" value="Unassembled WGS sequence"/>
</dbReference>
<dbReference type="PROSITE" id="PS50102">
    <property type="entry name" value="RRM"/>
    <property type="match status" value="2"/>
</dbReference>